<protein>
    <submittedName>
        <fullName evidence="2">Uncharacterized protein</fullName>
    </submittedName>
</protein>
<name>A0A392T085_9FABA</name>
<feature type="region of interest" description="Disordered" evidence="1">
    <location>
        <begin position="1"/>
        <end position="29"/>
    </location>
</feature>
<accession>A0A392T085</accession>
<sequence length="29" mass="3224">MPSERNATPRQAETGSMKRSDHYGTSIDT</sequence>
<feature type="non-terminal residue" evidence="2">
    <location>
        <position position="29"/>
    </location>
</feature>
<reference evidence="2 3" key="1">
    <citation type="journal article" date="2018" name="Front. Plant Sci.">
        <title>Red Clover (Trifolium pratense) and Zigzag Clover (T. medium) - A Picture of Genomic Similarities and Differences.</title>
        <authorList>
            <person name="Dluhosova J."/>
            <person name="Istvanek J."/>
            <person name="Nedelnik J."/>
            <person name="Repkova J."/>
        </authorList>
    </citation>
    <scope>NUCLEOTIDE SEQUENCE [LARGE SCALE GENOMIC DNA]</scope>
    <source>
        <strain evidence="3">cv. 10/8</strain>
        <tissue evidence="2">Leaf</tissue>
    </source>
</reference>
<feature type="compositionally biased region" description="Polar residues" evidence="1">
    <location>
        <begin position="1"/>
        <end position="14"/>
    </location>
</feature>
<keyword evidence="3" id="KW-1185">Reference proteome</keyword>
<proteinExistence type="predicted"/>
<organism evidence="2 3">
    <name type="scientific">Trifolium medium</name>
    <dbReference type="NCBI Taxonomy" id="97028"/>
    <lineage>
        <taxon>Eukaryota</taxon>
        <taxon>Viridiplantae</taxon>
        <taxon>Streptophyta</taxon>
        <taxon>Embryophyta</taxon>
        <taxon>Tracheophyta</taxon>
        <taxon>Spermatophyta</taxon>
        <taxon>Magnoliopsida</taxon>
        <taxon>eudicotyledons</taxon>
        <taxon>Gunneridae</taxon>
        <taxon>Pentapetalae</taxon>
        <taxon>rosids</taxon>
        <taxon>fabids</taxon>
        <taxon>Fabales</taxon>
        <taxon>Fabaceae</taxon>
        <taxon>Papilionoideae</taxon>
        <taxon>50 kb inversion clade</taxon>
        <taxon>NPAAA clade</taxon>
        <taxon>Hologalegina</taxon>
        <taxon>IRL clade</taxon>
        <taxon>Trifolieae</taxon>
        <taxon>Trifolium</taxon>
    </lineage>
</organism>
<evidence type="ECO:0000313" key="3">
    <source>
        <dbReference type="Proteomes" id="UP000265520"/>
    </source>
</evidence>
<dbReference type="Proteomes" id="UP000265520">
    <property type="component" value="Unassembled WGS sequence"/>
</dbReference>
<comment type="caution">
    <text evidence="2">The sequence shown here is derived from an EMBL/GenBank/DDBJ whole genome shotgun (WGS) entry which is preliminary data.</text>
</comment>
<evidence type="ECO:0000313" key="2">
    <source>
        <dbReference type="EMBL" id="MCI53777.1"/>
    </source>
</evidence>
<dbReference type="AlphaFoldDB" id="A0A392T085"/>
<evidence type="ECO:0000256" key="1">
    <source>
        <dbReference type="SAM" id="MobiDB-lite"/>
    </source>
</evidence>
<dbReference type="EMBL" id="LXQA010468735">
    <property type="protein sequence ID" value="MCI53777.1"/>
    <property type="molecule type" value="Genomic_DNA"/>
</dbReference>